<dbReference type="GO" id="GO:0022857">
    <property type="term" value="F:transmembrane transporter activity"/>
    <property type="evidence" value="ECO:0007669"/>
    <property type="project" value="InterPro"/>
</dbReference>
<dbReference type="OrthoDB" id="9807274at2"/>
<name>A0A2R4VU28_9PROT</name>
<feature type="transmembrane region" description="Helical" evidence="7">
    <location>
        <begin position="159"/>
        <end position="185"/>
    </location>
</feature>
<organism evidence="9 10">
    <name type="scientific">Azospirillum humicireducens</name>
    <dbReference type="NCBI Taxonomy" id="1226968"/>
    <lineage>
        <taxon>Bacteria</taxon>
        <taxon>Pseudomonadati</taxon>
        <taxon>Pseudomonadota</taxon>
        <taxon>Alphaproteobacteria</taxon>
        <taxon>Rhodospirillales</taxon>
        <taxon>Azospirillaceae</taxon>
        <taxon>Azospirillum</taxon>
    </lineage>
</organism>
<keyword evidence="2" id="KW-0813">Transport</keyword>
<evidence type="ECO:0000313" key="10">
    <source>
        <dbReference type="Proteomes" id="UP000077405"/>
    </source>
</evidence>
<evidence type="ECO:0000256" key="4">
    <source>
        <dbReference type="ARBA" id="ARBA00022692"/>
    </source>
</evidence>
<geneLocation type="plasmid" evidence="9 10">
    <name>pYZ3</name>
</geneLocation>
<evidence type="ECO:0000259" key="8">
    <source>
        <dbReference type="PROSITE" id="PS50850"/>
    </source>
</evidence>
<evidence type="ECO:0000313" key="9">
    <source>
        <dbReference type="EMBL" id="AWB07949.1"/>
    </source>
</evidence>
<sequence>MFPGTRWLILATVSSALFLIVVDMTVLYTALPTLTRELGATASQKLWIVNAYPLVMAALLPGLGTLGDRLGHKAMFTAGLLVFGAASFGAALAPSSPILIAARMVLAVGAAMMMPATLSLIRLTFTNAGERSLAIGIWAAVASGGAAAGPVIGGALLEHFWWGSVFLINVPVVVAAVAASTLLLTNRPGDAGRPWDLIGSVQVMVGLGGLIYALKETAKRDPSWGMAGLTLVAGLLAMARFVRRQRRSRFPLIDFSLFADPCFSAGVATAMAAAAALIGVELVFSQRLQLVLGLSPLEAGWLILPIPLAALVAAPLTGAALSRLGSARVLWAALLVTGLALLAFLASSDGPAGVWIPALTVMGLGSGAAMTAASSAIMLSAPESRAGMAASVEEVSYELGGTLGIALLGSLMSVLYTRAMHLPPGIAIAPEARDSIDEAFALSEQLAQPQAEQVAAMARMAFDQAFTGVVGAAAVMLITVAFIVRWMLAGQDGAKDTGSSEQRVDEC</sequence>
<keyword evidence="5 7" id="KW-1133">Transmembrane helix</keyword>
<dbReference type="Pfam" id="PF07690">
    <property type="entry name" value="MFS_1"/>
    <property type="match status" value="1"/>
</dbReference>
<keyword evidence="6 7" id="KW-0472">Membrane</keyword>
<keyword evidence="3" id="KW-1003">Cell membrane</keyword>
<dbReference type="PANTHER" id="PTHR42718">
    <property type="entry name" value="MAJOR FACILITATOR SUPERFAMILY MULTIDRUG TRANSPORTER MFSC"/>
    <property type="match status" value="1"/>
</dbReference>
<feature type="transmembrane region" description="Helical" evidence="7">
    <location>
        <begin position="465"/>
        <end position="488"/>
    </location>
</feature>
<dbReference type="InterPro" id="IPR020846">
    <property type="entry name" value="MFS_dom"/>
</dbReference>
<dbReference type="PANTHER" id="PTHR42718:SF47">
    <property type="entry name" value="METHYL VIOLOGEN RESISTANCE PROTEIN SMVA"/>
    <property type="match status" value="1"/>
</dbReference>
<feature type="domain" description="Major facilitator superfamily (MFS) profile" evidence="8">
    <location>
        <begin position="9"/>
        <end position="488"/>
    </location>
</feature>
<dbReference type="Gene3D" id="1.20.1720.10">
    <property type="entry name" value="Multidrug resistance protein D"/>
    <property type="match status" value="1"/>
</dbReference>
<feature type="transmembrane region" description="Helical" evidence="7">
    <location>
        <begin position="299"/>
        <end position="322"/>
    </location>
</feature>
<feature type="transmembrane region" description="Helical" evidence="7">
    <location>
        <begin position="226"/>
        <end position="243"/>
    </location>
</feature>
<dbReference type="GO" id="GO:0005886">
    <property type="term" value="C:plasma membrane"/>
    <property type="evidence" value="ECO:0007669"/>
    <property type="project" value="UniProtKB-SubCell"/>
</dbReference>
<keyword evidence="9" id="KW-0614">Plasmid</keyword>
<dbReference type="CDD" id="cd17321">
    <property type="entry name" value="MFS_MMR_MDR_like"/>
    <property type="match status" value="1"/>
</dbReference>
<feature type="transmembrane region" description="Helical" evidence="7">
    <location>
        <begin position="329"/>
        <end position="348"/>
    </location>
</feature>
<reference evidence="9 10" key="1">
    <citation type="submission" date="2018-04" db="EMBL/GenBank/DDBJ databases">
        <title>Complete genome sequence of the nitrogen-fixing bacterium Azospirillum humicireducens type strain SgZ-5.</title>
        <authorList>
            <person name="Yu Z."/>
        </authorList>
    </citation>
    <scope>NUCLEOTIDE SEQUENCE [LARGE SCALE GENOMIC DNA]</scope>
    <source>
        <strain evidence="9 10">SgZ-5</strain>
        <plasmid evidence="9 10">pYZ3</plasmid>
    </source>
</reference>
<protein>
    <submittedName>
        <fullName evidence="9">MFS transporter</fullName>
    </submittedName>
</protein>
<feature type="transmembrane region" description="Helical" evidence="7">
    <location>
        <begin position="98"/>
        <end position="121"/>
    </location>
</feature>
<accession>A0A2R4VU28</accession>
<dbReference type="SUPFAM" id="SSF103473">
    <property type="entry name" value="MFS general substrate transporter"/>
    <property type="match status" value="1"/>
</dbReference>
<feature type="transmembrane region" description="Helical" evidence="7">
    <location>
        <begin position="74"/>
        <end position="92"/>
    </location>
</feature>
<keyword evidence="10" id="KW-1185">Reference proteome</keyword>
<feature type="transmembrane region" description="Helical" evidence="7">
    <location>
        <begin position="7"/>
        <end position="31"/>
    </location>
</feature>
<feature type="transmembrane region" description="Helical" evidence="7">
    <location>
        <begin position="133"/>
        <end position="153"/>
    </location>
</feature>
<comment type="subcellular location">
    <subcellularLocation>
        <location evidence="1">Cell membrane</location>
        <topology evidence="1">Multi-pass membrane protein</topology>
    </subcellularLocation>
</comment>
<gene>
    <name evidence="9" type="ORF">A6A40_23180</name>
</gene>
<dbReference type="KEGG" id="ahu:A6A40_23180"/>
<feature type="transmembrane region" description="Helical" evidence="7">
    <location>
        <begin position="46"/>
        <end position="67"/>
    </location>
</feature>
<dbReference type="EMBL" id="CP028904">
    <property type="protein sequence ID" value="AWB07949.1"/>
    <property type="molecule type" value="Genomic_DNA"/>
</dbReference>
<dbReference type="Proteomes" id="UP000077405">
    <property type="component" value="Plasmid pYZ3"/>
</dbReference>
<dbReference type="InterPro" id="IPR036259">
    <property type="entry name" value="MFS_trans_sf"/>
</dbReference>
<proteinExistence type="predicted"/>
<dbReference type="InterPro" id="IPR011701">
    <property type="entry name" value="MFS"/>
</dbReference>
<evidence type="ECO:0000256" key="3">
    <source>
        <dbReference type="ARBA" id="ARBA00022475"/>
    </source>
</evidence>
<feature type="transmembrane region" description="Helical" evidence="7">
    <location>
        <begin position="255"/>
        <end position="279"/>
    </location>
</feature>
<evidence type="ECO:0000256" key="2">
    <source>
        <dbReference type="ARBA" id="ARBA00022448"/>
    </source>
</evidence>
<dbReference type="PROSITE" id="PS50850">
    <property type="entry name" value="MFS"/>
    <property type="match status" value="1"/>
</dbReference>
<evidence type="ECO:0000256" key="7">
    <source>
        <dbReference type="SAM" id="Phobius"/>
    </source>
</evidence>
<feature type="transmembrane region" description="Helical" evidence="7">
    <location>
        <begin position="354"/>
        <end position="379"/>
    </location>
</feature>
<evidence type="ECO:0000256" key="6">
    <source>
        <dbReference type="ARBA" id="ARBA00023136"/>
    </source>
</evidence>
<evidence type="ECO:0000256" key="1">
    <source>
        <dbReference type="ARBA" id="ARBA00004651"/>
    </source>
</evidence>
<keyword evidence="4 7" id="KW-0812">Transmembrane</keyword>
<feature type="transmembrane region" description="Helical" evidence="7">
    <location>
        <begin position="197"/>
        <end position="214"/>
    </location>
</feature>
<evidence type="ECO:0000256" key="5">
    <source>
        <dbReference type="ARBA" id="ARBA00022989"/>
    </source>
</evidence>
<dbReference type="Gene3D" id="1.20.1250.20">
    <property type="entry name" value="MFS general substrate transporter like domains"/>
    <property type="match status" value="1"/>
</dbReference>
<dbReference type="AlphaFoldDB" id="A0A2R4VU28"/>